<dbReference type="SMART" id="SM00884">
    <property type="entry name" value="Cullin_Nedd8"/>
    <property type="match status" value="1"/>
</dbReference>
<gene>
    <name evidence="4" type="ORF">Clacol_006487</name>
</gene>
<dbReference type="InterPro" id="IPR036390">
    <property type="entry name" value="WH_DNA-bd_sf"/>
</dbReference>
<sequence length="146" mass="17065">MELTEGAELCKTLQSLACGKKRVLTKVPPGKDVNDGDEFLYNAKFTDPHHNIRINSIQEKVTVEESQATDKRIQEDRSYILDAAIVRIMKGRKRLTHQRLIQETVETIKNHFQPDITQIKKQIESLTDREYIRRDEVQKDLYHYVA</sequence>
<dbReference type="AlphaFoldDB" id="A0AAV5AIE2"/>
<keyword evidence="5" id="KW-1185">Reference proteome</keyword>
<keyword evidence="2" id="KW-0832">Ubl conjugation</keyword>
<evidence type="ECO:0000313" key="5">
    <source>
        <dbReference type="Proteomes" id="UP001050691"/>
    </source>
</evidence>
<organism evidence="4 5">
    <name type="scientific">Clathrus columnatus</name>
    <dbReference type="NCBI Taxonomy" id="1419009"/>
    <lineage>
        <taxon>Eukaryota</taxon>
        <taxon>Fungi</taxon>
        <taxon>Dikarya</taxon>
        <taxon>Basidiomycota</taxon>
        <taxon>Agaricomycotina</taxon>
        <taxon>Agaricomycetes</taxon>
        <taxon>Phallomycetidae</taxon>
        <taxon>Phallales</taxon>
        <taxon>Clathraceae</taxon>
        <taxon>Clathrus</taxon>
    </lineage>
</organism>
<dbReference type="InterPro" id="IPR036317">
    <property type="entry name" value="Cullin_homology_sf"/>
</dbReference>
<dbReference type="SUPFAM" id="SSF75632">
    <property type="entry name" value="Cullin homology domain"/>
    <property type="match status" value="1"/>
</dbReference>
<dbReference type="EMBL" id="BPWL01000007">
    <property type="protein sequence ID" value="GJJ12246.1"/>
    <property type="molecule type" value="Genomic_DNA"/>
</dbReference>
<comment type="caution">
    <text evidence="4">The sequence shown here is derived from an EMBL/GenBank/DDBJ whole genome shotgun (WGS) entry which is preliminary data.</text>
</comment>
<keyword evidence="1" id="KW-1017">Isopeptide bond</keyword>
<dbReference type="InterPro" id="IPR019559">
    <property type="entry name" value="Cullin_neddylation_domain"/>
</dbReference>
<dbReference type="InterPro" id="IPR036388">
    <property type="entry name" value="WH-like_DNA-bd_sf"/>
</dbReference>
<feature type="domain" description="Cullin neddylation" evidence="3">
    <location>
        <begin position="73"/>
        <end position="140"/>
    </location>
</feature>
<proteinExistence type="predicted"/>
<evidence type="ECO:0000313" key="4">
    <source>
        <dbReference type="EMBL" id="GJJ12246.1"/>
    </source>
</evidence>
<dbReference type="Proteomes" id="UP001050691">
    <property type="component" value="Unassembled WGS sequence"/>
</dbReference>
<dbReference type="InterPro" id="IPR045093">
    <property type="entry name" value="Cullin"/>
</dbReference>
<evidence type="ECO:0000259" key="3">
    <source>
        <dbReference type="SMART" id="SM00884"/>
    </source>
</evidence>
<name>A0AAV5AIE2_9AGAM</name>
<dbReference type="Gene3D" id="3.30.230.130">
    <property type="entry name" value="Cullin, Chain C, Domain 2"/>
    <property type="match status" value="1"/>
</dbReference>
<dbReference type="SUPFAM" id="SSF46785">
    <property type="entry name" value="Winged helix' DNA-binding domain"/>
    <property type="match status" value="1"/>
</dbReference>
<dbReference type="PANTHER" id="PTHR11932">
    <property type="entry name" value="CULLIN"/>
    <property type="match status" value="1"/>
</dbReference>
<protein>
    <recommendedName>
        <fullName evidence="3">Cullin neddylation domain-containing protein</fullName>
    </recommendedName>
</protein>
<dbReference type="Pfam" id="PF10557">
    <property type="entry name" value="Cullin_Nedd8"/>
    <property type="match status" value="1"/>
</dbReference>
<reference evidence="4" key="1">
    <citation type="submission" date="2021-10" db="EMBL/GenBank/DDBJ databases">
        <title>De novo Genome Assembly of Clathrus columnatus (Basidiomycota, Fungi) Using Illumina and Nanopore Sequence Data.</title>
        <authorList>
            <person name="Ogiso-Tanaka E."/>
            <person name="Itagaki H."/>
            <person name="Hosoya T."/>
            <person name="Hosaka K."/>
        </authorList>
    </citation>
    <scope>NUCLEOTIDE SEQUENCE</scope>
    <source>
        <strain evidence="4">MO-923</strain>
    </source>
</reference>
<accession>A0AAV5AIE2</accession>
<dbReference type="Gene3D" id="1.10.10.10">
    <property type="entry name" value="Winged helix-like DNA-binding domain superfamily/Winged helix DNA-binding domain"/>
    <property type="match status" value="1"/>
</dbReference>
<evidence type="ECO:0000256" key="2">
    <source>
        <dbReference type="ARBA" id="ARBA00022843"/>
    </source>
</evidence>
<evidence type="ECO:0000256" key="1">
    <source>
        <dbReference type="ARBA" id="ARBA00022499"/>
    </source>
</evidence>
<dbReference type="FunFam" id="1.10.10.10:FF:000014">
    <property type="entry name" value="Cullin 1"/>
    <property type="match status" value="1"/>
</dbReference>